<dbReference type="PANTHER" id="PTHR37166">
    <property type="entry name" value="PROTEIN FLAG"/>
    <property type="match status" value="1"/>
</dbReference>
<keyword evidence="2" id="KW-0969">Cilium</keyword>
<reference evidence="2 3" key="1">
    <citation type="submission" date="2021-04" db="EMBL/GenBank/DDBJ databases">
        <title>Novel species identification of genus Shewanella.</title>
        <authorList>
            <person name="Liu G."/>
        </authorList>
    </citation>
    <scope>NUCLEOTIDE SEQUENCE [LARGE SCALE GENOMIC DNA]</scope>
    <source>
        <strain evidence="2 3">FJAT-54481</strain>
    </source>
</reference>
<keyword evidence="2" id="KW-0966">Cell projection</keyword>
<organism evidence="2 3">
    <name type="scientific">Shewanella yunxiaonensis</name>
    <dbReference type="NCBI Taxonomy" id="2829809"/>
    <lineage>
        <taxon>Bacteria</taxon>
        <taxon>Pseudomonadati</taxon>
        <taxon>Pseudomonadota</taxon>
        <taxon>Gammaproteobacteria</taxon>
        <taxon>Alteromonadales</taxon>
        <taxon>Shewanellaceae</taxon>
        <taxon>Shewanella</taxon>
    </lineage>
</organism>
<keyword evidence="2" id="KW-0282">Flagellum</keyword>
<dbReference type="InterPro" id="IPR005186">
    <property type="entry name" value="FlaG"/>
</dbReference>
<dbReference type="Pfam" id="PF03646">
    <property type="entry name" value="FlaG"/>
    <property type="match status" value="1"/>
</dbReference>
<name>A0ABX7YVY6_9GAMM</name>
<accession>A0ABX7YVY6</accession>
<evidence type="ECO:0000313" key="2">
    <source>
        <dbReference type="EMBL" id="QUN06847.1"/>
    </source>
</evidence>
<dbReference type="InterPro" id="IPR035924">
    <property type="entry name" value="FlaG-like_sf"/>
</dbReference>
<dbReference type="RefSeq" id="WP_212595855.1">
    <property type="nucleotide sequence ID" value="NZ_CP073587.1"/>
</dbReference>
<feature type="compositionally biased region" description="Polar residues" evidence="1">
    <location>
        <begin position="35"/>
        <end position="52"/>
    </location>
</feature>
<keyword evidence="3" id="KW-1185">Reference proteome</keyword>
<feature type="region of interest" description="Disordered" evidence="1">
    <location>
        <begin position="35"/>
        <end position="64"/>
    </location>
</feature>
<proteinExistence type="predicted"/>
<dbReference type="PANTHER" id="PTHR37166:SF1">
    <property type="entry name" value="PROTEIN FLAG"/>
    <property type="match status" value="1"/>
</dbReference>
<evidence type="ECO:0000313" key="3">
    <source>
        <dbReference type="Proteomes" id="UP000679575"/>
    </source>
</evidence>
<gene>
    <name evidence="2" type="ORF">KDN34_05200</name>
</gene>
<evidence type="ECO:0000256" key="1">
    <source>
        <dbReference type="SAM" id="MobiDB-lite"/>
    </source>
</evidence>
<dbReference type="SUPFAM" id="SSF160214">
    <property type="entry name" value="FlaG-like"/>
    <property type="match status" value="1"/>
</dbReference>
<sequence>MIDLSINSFNAVDVKTGVNAVPSGATVAATQDALNRQMTNNVNSDSSAGNEQHPQDNGADSQEQLQTVTEQLSQTMELMRKGLQFRVDDKSGESVVSVLDMESGDIIRQIPSEEALKLAAKLSEVADGLLMKTQV</sequence>
<protein>
    <submittedName>
        <fullName evidence="2">Flagellar protein FlaG</fullName>
    </submittedName>
</protein>
<dbReference type="Gene3D" id="3.30.160.170">
    <property type="entry name" value="FlaG-like"/>
    <property type="match status" value="1"/>
</dbReference>
<dbReference type="EMBL" id="CP073587">
    <property type="protein sequence ID" value="QUN06847.1"/>
    <property type="molecule type" value="Genomic_DNA"/>
</dbReference>
<dbReference type="Proteomes" id="UP000679575">
    <property type="component" value="Chromosome"/>
</dbReference>